<accession>A0A1H8S615</accession>
<name>A0A1H8S615_9GAMM</name>
<evidence type="ECO:0008006" key="3">
    <source>
        <dbReference type="Google" id="ProtNLM"/>
    </source>
</evidence>
<dbReference type="OrthoDB" id="7911392at2"/>
<protein>
    <recommendedName>
        <fullName evidence="3">Lipoprotein</fullName>
    </recommendedName>
</protein>
<gene>
    <name evidence="1" type="ORF">SAMN04488052_102486</name>
</gene>
<dbReference type="RefSeq" id="WP_091641379.1">
    <property type="nucleotide sequence ID" value="NZ_FOEG01000002.1"/>
</dbReference>
<keyword evidence="2" id="KW-1185">Reference proteome</keyword>
<proteinExistence type="predicted"/>
<reference evidence="1 2" key="1">
    <citation type="submission" date="2016-10" db="EMBL/GenBank/DDBJ databases">
        <authorList>
            <person name="de Groot N.N."/>
        </authorList>
    </citation>
    <scope>NUCLEOTIDE SEQUENCE [LARGE SCALE GENOMIC DNA]</scope>
    <source>
        <strain evidence="1 2">CGMCC 1.6291</strain>
    </source>
</reference>
<evidence type="ECO:0000313" key="2">
    <source>
        <dbReference type="Proteomes" id="UP000199657"/>
    </source>
</evidence>
<evidence type="ECO:0000313" key="1">
    <source>
        <dbReference type="EMBL" id="SEO73603.1"/>
    </source>
</evidence>
<dbReference type="Proteomes" id="UP000199657">
    <property type="component" value="Unassembled WGS sequence"/>
</dbReference>
<organism evidence="1 2">
    <name type="scientific">Aquisalimonas asiatica</name>
    <dbReference type="NCBI Taxonomy" id="406100"/>
    <lineage>
        <taxon>Bacteria</taxon>
        <taxon>Pseudomonadati</taxon>
        <taxon>Pseudomonadota</taxon>
        <taxon>Gammaproteobacteria</taxon>
        <taxon>Chromatiales</taxon>
        <taxon>Ectothiorhodospiraceae</taxon>
        <taxon>Aquisalimonas</taxon>
    </lineage>
</organism>
<dbReference type="EMBL" id="FOEG01000002">
    <property type="protein sequence ID" value="SEO73603.1"/>
    <property type="molecule type" value="Genomic_DNA"/>
</dbReference>
<sequence>MPQRLPLVMVCSLALFACSEQPETLQFKPDDGENRRYQMFSEISIEATSSYGSNSERVRSHMFMDYDVEEASSTYDILMQPRYLRTRFRRGSGGFSSTDEPSYGQEELHSLMESGFTMVVDKQSGEPSDFIIHHHIDRLEDDGFDPIGELLQDEISRPGYPSGILLEVGATHEIPSDDDVSPDVTLTVKELHDDAVTLTMQGENEEVKLYGYMLLERETGWLKRSALIVDMPLQHEYTDGHVRMFGTVIPADDWQFGEDLEFFEDDAQGFPIDTSAQPDSLDDMEMADVEKVFPTRSGNIDYFDSRLTLEYVHDVFDSNSLGHIEISDFQALDKNGDALDITLHGLSAFSFNFGDGEPMRTHVDVYPLGWSDTAKKLEQLGAIEGTVKRFPVTHEVVDLLVEENETVLEHHGARAVLTPTEEDGVYRLKLAHSENAYFGAAIDGPSDGIVEYDRAENTPAWLDGRERGLLEVIRQGYYPRTHTLYFEDERPDAIRLMTHLIGDEPMDESKVRFYDPDAALSNIELEPMSSTYLFFEYPDYAMPSHQGLEFQVDSIDEVEPVSFGRPQLYLTLTQEQAALCELEQASGTKEAGRALTWRENDPRGQYVQRELSLPQEVVYQLTTEDGVREFFYEHEVALSMVCDGEPEWETLHLDLGEHSWLVEVAELLGDDWAEAYGDMLLADFLRRYRFLDGTGAALTLVPPPDFDGQQRADFTRLTVNEFVTQEGFLRIAGRVDRIEKLQASGEAFTREWQHQFPPLPSTDAPHQG</sequence>
<dbReference type="STRING" id="406100.SAMN04488052_102486"/>
<dbReference type="AlphaFoldDB" id="A0A1H8S615"/>
<dbReference type="PROSITE" id="PS51257">
    <property type="entry name" value="PROKAR_LIPOPROTEIN"/>
    <property type="match status" value="1"/>
</dbReference>